<evidence type="ECO:0000256" key="7">
    <source>
        <dbReference type="ARBA" id="ARBA00047512"/>
    </source>
</evidence>
<accession>A0AA88WXR9</accession>
<dbReference type="SUPFAM" id="SSF51695">
    <property type="entry name" value="PLC-like phosphodiesterases"/>
    <property type="match status" value="2"/>
</dbReference>
<evidence type="ECO:0000313" key="12">
    <source>
        <dbReference type="Proteomes" id="UP001188597"/>
    </source>
</evidence>
<evidence type="ECO:0000256" key="9">
    <source>
        <dbReference type="SAM" id="SignalP"/>
    </source>
</evidence>
<evidence type="ECO:0000259" key="10">
    <source>
        <dbReference type="PROSITE" id="PS51704"/>
    </source>
</evidence>
<dbReference type="GO" id="GO:0006629">
    <property type="term" value="P:lipid metabolic process"/>
    <property type="evidence" value="ECO:0007669"/>
    <property type="project" value="InterPro"/>
</dbReference>
<name>A0AA88WXR9_9ASTE</name>
<dbReference type="InterPro" id="IPR030395">
    <property type="entry name" value="GP_PDE_dom"/>
</dbReference>
<feature type="domain" description="GP-PDE" evidence="10">
    <location>
        <begin position="39"/>
        <end position="337"/>
    </location>
</feature>
<dbReference type="CDD" id="cd08603">
    <property type="entry name" value="GDPD_SHV3_repeat_1"/>
    <property type="match status" value="1"/>
</dbReference>
<dbReference type="PANTHER" id="PTHR43620:SF7">
    <property type="entry name" value="GLYCEROPHOSPHODIESTER PHOSPHODIESTERASE GDPD5-RELATED"/>
    <property type="match status" value="1"/>
</dbReference>
<keyword evidence="6" id="KW-0325">Glycoprotein</keyword>
<dbReference type="PANTHER" id="PTHR43620">
    <property type="entry name" value="GLYCEROPHOSPHORYL DIESTER PHOSPHODIESTERASE"/>
    <property type="match status" value="1"/>
</dbReference>
<evidence type="ECO:0000256" key="8">
    <source>
        <dbReference type="SAM" id="MobiDB-lite"/>
    </source>
</evidence>
<comment type="catalytic activity">
    <reaction evidence="7">
        <text>a sn-glycero-3-phosphodiester + H2O = an alcohol + sn-glycerol 3-phosphate + H(+)</text>
        <dbReference type="Rhea" id="RHEA:12969"/>
        <dbReference type="ChEBI" id="CHEBI:15377"/>
        <dbReference type="ChEBI" id="CHEBI:15378"/>
        <dbReference type="ChEBI" id="CHEBI:30879"/>
        <dbReference type="ChEBI" id="CHEBI:57597"/>
        <dbReference type="ChEBI" id="CHEBI:83408"/>
        <dbReference type="EC" id="3.1.4.46"/>
    </reaction>
</comment>
<dbReference type="EC" id="3.1.4.46" evidence="2"/>
<comment type="similarity">
    <text evidence="1">Belongs to the glycerophosphoryl diester phosphodiesterase family.</text>
</comment>
<dbReference type="AlphaFoldDB" id="A0AA88WXR9"/>
<keyword evidence="5" id="KW-0378">Hydrolase</keyword>
<feature type="signal peptide" evidence="9">
    <location>
        <begin position="1"/>
        <end position="21"/>
    </location>
</feature>
<feature type="chain" id="PRO_5041705892" description="glycerophosphodiester phosphodiesterase" evidence="9">
    <location>
        <begin position="22"/>
        <end position="744"/>
    </location>
</feature>
<evidence type="ECO:0000313" key="11">
    <source>
        <dbReference type="EMBL" id="KAK3032470.1"/>
    </source>
</evidence>
<feature type="domain" description="GP-PDE" evidence="10">
    <location>
        <begin position="353"/>
        <end position="645"/>
    </location>
</feature>
<keyword evidence="3 9" id="KW-0732">Signal</keyword>
<dbReference type="PROSITE" id="PS51704">
    <property type="entry name" value="GP_PDE"/>
    <property type="match status" value="2"/>
</dbReference>
<evidence type="ECO:0000256" key="5">
    <source>
        <dbReference type="ARBA" id="ARBA00022801"/>
    </source>
</evidence>
<keyword evidence="4" id="KW-0319">Glycerol metabolism</keyword>
<protein>
    <recommendedName>
        <fullName evidence="2">glycerophosphodiester phosphodiesterase</fullName>
        <ecNumber evidence="2">3.1.4.46</ecNumber>
    </recommendedName>
</protein>
<dbReference type="FunFam" id="3.20.20.190:FF:000011">
    <property type="entry name" value="Glycerophosphodiester phosphodiesterase GDPDL3"/>
    <property type="match status" value="1"/>
</dbReference>
<feature type="region of interest" description="Disordered" evidence="8">
    <location>
        <begin position="697"/>
        <end position="722"/>
    </location>
</feature>
<keyword evidence="12" id="KW-1185">Reference proteome</keyword>
<dbReference type="GO" id="GO:0008889">
    <property type="term" value="F:glycerophosphodiester phosphodiesterase activity"/>
    <property type="evidence" value="ECO:0007669"/>
    <property type="project" value="UniProtKB-EC"/>
</dbReference>
<evidence type="ECO:0000256" key="4">
    <source>
        <dbReference type="ARBA" id="ARBA00022798"/>
    </source>
</evidence>
<organism evidence="11 12">
    <name type="scientific">Escallonia herrerae</name>
    <dbReference type="NCBI Taxonomy" id="1293975"/>
    <lineage>
        <taxon>Eukaryota</taxon>
        <taxon>Viridiplantae</taxon>
        <taxon>Streptophyta</taxon>
        <taxon>Embryophyta</taxon>
        <taxon>Tracheophyta</taxon>
        <taxon>Spermatophyta</taxon>
        <taxon>Magnoliopsida</taxon>
        <taxon>eudicotyledons</taxon>
        <taxon>Gunneridae</taxon>
        <taxon>Pentapetalae</taxon>
        <taxon>asterids</taxon>
        <taxon>campanulids</taxon>
        <taxon>Escalloniales</taxon>
        <taxon>Escalloniaceae</taxon>
        <taxon>Escallonia</taxon>
    </lineage>
</organism>
<dbReference type="FunFam" id="3.20.20.190:FF:000013">
    <property type="entry name" value="Glycerophosphodiester phosphodiesterase GDPDL3"/>
    <property type="match status" value="1"/>
</dbReference>
<dbReference type="InterPro" id="IPR017946">
    <property type="entry name" value="PLC-like_Pdiesterase_TIM-brl"/>
</dbReference>
<dbReference type="EMBL" id="JAVXUP010000268">
    <property type="protein sequence ID" value="KAK3032470.1"/>
    <property type="molecule type" value="Genomic_DNA"/>
</dbReference>
<comment type="caution">
    <text evidence="11">The sequence shown here is derived from an EMBL/GenBank/DDBJ whole genome shotgun (WGS) entry which is preliminary data.</text>
</comment>
<sequence>MWKFTPLVSLLLLCSAALAAAQGSGNTTSLWKTLDGTAPLVIARGGFSGLFPGSSSLAYQFALATSVPNVILWCDVQLTKDGVGICLPDLRLDNTSNAALVFKNKISTYIVNGVSMQGWFPVDFTINDLANVFLIQNIFSRTPLFDQSQLQILRVEDVAQLKPPGLWLNIQHDAFFSQHNLSMRSFVISTSRRVIVNYISSPEVNFLRSIVTRFNSRTTKLVFRFLEQDDIEPSTNQSYGSLLKNLTFVKTFASGILVPKSYIWPVDSLYLQPHTSVVLDAHKEGLQVFASEFANDIPFAYNYSYDPVAEYTSFVDNGNFSVDGVLSDFPITPSEAIECFSHIGKNTSGKENLLVISNEGASGDYPGCSDFAYMKAISDDVDILDCPVQMTSDGIPFCSGSINLIDRTTVIQSNYRNLTASIPGFGNGIFTFNLTWSQIQSLSPAIRTPYPESALYRNPRYRTSGKIISLSEFLTLANNATSIDGVLIRVENAAYLATQGLSVIGAVQDALANQTVKKVMIRSTNSSVLKSFKEHSSYELVYEVDENIRDALNSTILDIKKFASSVVINKDSLFPLNAGFLTDITDISSRLQAFKVPVYVQLFSNEFLSQAWDFFADAYVEINSFAVAGINGVISDFPESAVKYRRNRCLGLGDQTPPYMSSVQPGGLLQIVSPQPPAEAPNPVLKDTDVIEPPLPSVVVRTPPSDTGNGSTAAPPTPPSGQSKVAVHMVLSHLAFFLATLLLF</sequence>
<proteinExistence type="inferred from homology"/>
<evidence type="ECO:0000256" key="6">
    <source>
        <dbReference type="ARBA" id="ARBA00023180"/>
    </source>
</evidence>
<evidence type="ECO:0000256" key="3">
    <source>
        <dbReference type="ARBA" id="ARBA00022729"/>
    </source>
</evidence>
<gene>
    <name evidence="11" type="ORF">RJ639_037283</name>
</gene>
<evidence type="ECO:0000256" key="2">
    <source>
        <dbReference type="ARBA" id="ARBA00012247"/>
    </source>
</evidence>
<dbReference type="GO" id="GO:0006071">
    <property type="term" value="P:glycerol metabolic process"/>
    <property type="evidence" value="ECO:0007669"/>
    <property type="project" value="UniProtKB-KW"/>
</dbReference>
<feature type="compositionally biased region" description="Polar residues" evidence="8">
    <location>
        <begin position="704"/>
        <end position="714"/>
    </location>
</feature>
<reference evidence="11" key="1">
    <citation type="submission" date="2022-12" db="EMBL/GenBank/DDBJ databases">
        <title>Draft genome assemblies for two species of Escallonia (Escalloniales).</title>
        <authorList>
            <person name="Chanderbali A."/>
            <person name="Dervinis C."/>
            <person name="Anghel I."/>
            <person name="Soltis D."/>
            <person name="Soltis P."/>
            <person name="Zapata F."/>
        </authorList>
    </citation>
    <scope>NUCLEOTIDE SEQUENCE</scope>
    <source>
        <strain evidence="11">UCBG64.0493</strain>
        <tissue evidence="11">Leaf</tissue>
    </source>
</reference>
<dbReference type="Proteomes" id="UP001188597">
    <property type="component" value="Unassembled WGS sequence"/>
</dbReference>
<dbReference type="Gene3D" id="3.20.20.190">
    <property type="entry name" value="Phosphatidylinositol (PI) phosphodiesterase"/>
    <property type="match status" value="2"/>
</dbReference>
<dbReference type="Pfam" id="PF03009">
    <property type="entry name" value="GDPD"/>
    <property type="match status" value="1"/>
</dbReference>
<evidence type="ECO:0000256" key="1">
    <source>
        <dbReference type="ARBA" id="ARBA00007277"/>
    </source>
</evidence>